<dbReference type="SUPFAM" id="SSF56300">
    <property type="entry name" value="Metallo-dependent phosphatases"/>
    <property type="match status" value="1"/>
</dbReference>
<dbReference type="RefSeq" id="WP_377094929.1">
    <property type="nucleotide sequence ID" value="NZ_JBHSJM010000001.1"/>
</dbReference>
<dbReference type="PROSITE" id="PS51318">
    <property type="entry name" value="TAT"/>
    <property type="match status" value="1"/>
</dbReference>
<dbReference type="InterPro" id="IPR051558">
    <property type="entry name" value="Metallophosphoesterase_PAP"/>
</dbReference>
<dbReference type="InterPro" id="IPR029052">
    <property type="entry name" value="Metallo-depent_PP-like"/>
</dbReference>
<evidence type="ECO:0000313" key="5">
    <source>
        <dbReference type="EMBL" id="MFD2275182.1"/>
    </source>
</evidence>
<gene>
    <name evidence="5" type="ORF">ACFSQZ_01765</name>
</gene>
<dbReference type="InterPro" id="IPR006311">
    <property type="entry name" value="TAT_signal"/>
</dbReference>
<organism evidence="5 6">
    <name type="scientific">Rubritalea spongiae</name>
    <dbReference type="NCBI Taxonomy" id="430797"/>
    <lineage>
        <taxon>Bacteria</taxon>
        <taxon>Pseudomonadati</taxon>
        <taxon>Verrucomicrobiota</taxon>
        <taxon>Verrucomicrobiia</taxon>
        <taxon>Verrucomicrobiales</taxon>
        <taxon>Rubritaleaceae</taxon>
        <taxon>Rubritalea</taxon>
    </lineage>
</organism>
<dbReference type="Pfam" id="PF00149">
    <property type="entry name" value="Metallophos"/>
    <property type="match status" value="1"/>
</dbReference>
<evidence type="ECO:0000256" key="1">
    <source>
        <dbReference type="ARBA" id="ARBA00022729"/>
    </source>
</evidence>
<dbReference type="Gene3D" id="3.60.21.10">
    <property type="match status" value="1"/>
</dbReference>
<comment type="caution">
    <text evidence="5">The sequence shown here is derived from an EMBL/GenBank/DDBJ whole genome shotgun (WGS) entry which is preliminary data.</text>
</comment>
<dbReference type="PANTHER" id="PTHR10161:SF14">
    <property type="entry name" value="TARTRATE-RESISTANT ACID PHOSPHATASE TYPE 5"/>
    <property type="match status" value="1"/>
</dbReference>
<keyword evidence="6" id="KW-1185">Reference proteome</keyword>
<dbReference type="InterPro" id="IPR004843">
    <property type="entry name" value="Calcineurin-like_PHP"/>
</dbReference>
<sequence length="331" mass="37404">MSSHSISRRTALKQTFCFSAAMLTGKLPSLASASATSSLEALHFTMIGDWGKPNDMTQQKAVAKGMTSYLSERSVKPDAMFLLGDNFYGKMNGGVKCPRWKKQFSEVYPKSVFPGPCHAILGNHEYDDQPKVKVEAQLGYAKFKPGTRWNMPAKWYRLDIGPAETPLMTVLCLDSNYSNKRDQLTDAEKAEQLAWLKAELERPRKAPWLVVNGHHPLYSNGKYGDFPEMIEEWDALFRKHKVHFYFCGHEHDLQHLELEDHPTSFVISGGGGAPIRDMCSNNERGPFYEGVAGFTHLEVTRERFIVRHLDKTGTPIHAFSKKTDGAWKLMS</sequence>
<feature type="domain" description="Calcineurin-like phosphoesterase" evidence="4">
    <location>
        <begin position="43"/>
        <end position="252"/>
    </location>
</feature>
<dbReference type="PANTHER" id="PTHR10161">
    <property type="entry name" value="TARTRATE-RESISTANT ACID PHOSPHATASE TYPE 5"/>
    <property type="match status" value="1"/>
</dbReference>
<evidence type="ECO:0000313" key="6">
    <source>
        <dbReference type="Proteomes" id="UP001597297"/>
    </source>
</evidence>
<proteinExistence type="predicted"/>
<feature type="signal peptide" evidence="3">
    <location>
        <begin position="1"/>
        <end position="33"/>
    </location>
</feature>
<protein>
    <submittedName>
        <fullName evidence="5">Metallophosphoesterase</fullName>
    </submittedName>
</protein>
<evidence type="ECO:0000259" key="4">
    <source>
        <dbReference type="Pfam" id="PF00149"/>
    </source>
</evidence>
<keyword evidence="1 3" id="KW-0732">Signal</keyword>
<dbReference type="Proteomes" id="UP001597297">
    <property type="component" value="Unassembled WGS sequence"/>
</dbReference>
<evidence type="ECO:0000256" key="2">
    <source>
        <dbReference type="ARBA" id="ARBA00022801"/>
    </source>
</evidence>
<accession>A0ABW5DYT7</accession>
<reference evidence="6" key="1">
    <citation type="journal article" date="2019" name="Int. J. Syst. Evol. Microbiol.">
        <title>The Global Catalogue of Microorganisms (GCM) 10K type strain sequencing project: providing services to taxonomists for standard genome sequencing and annotation.</title>
        <authorList>
            <consortium name="The Broad Institute Genomics Platform"/>
            <consortium name="The Broad Institute Genome Sequencing Center for Infectious Disease"/>
            <person name="Wu L."/>
            <person name="Ma J."/>
        </authorList>
    </citation>
    <scope>NUCLEOTIDE SEQUENCE [LARGE SCALE GENOMIC DNA]</scope>
    <source>
        <strain evidence="6">JCM 16545</strain>
    </source>
</reference>
<name>A0ABW5DYT7_9BACT</name>
<keyword evidence="2" id="KW-0378">Hydrolase</keyword>
<evidence type="ECO:0000256" key="3">
    <source>
        <dbReference type="SAM" id="SignalP"/>
    </source>
</evidence>
<dbReference type="EMBL" id="JBHUJC010000003">
    <property type="protein sequence ID" value="MFD2275182.1"/>
    <property type="molecule type" value="Genomic_DNA"/>
</dbReference>
<feature type="chain" id="PRO_5046597797" evidence="3">
    <location>
        <begin position="34"/>
        <end position="331"/>
    </location>
</feature>